<feature type="chain" id="PRO_5029516103" evidence="2">
    <location>
        <begin position="16"/>
        <end position="322"/>
    </location>
</feature>
<organism evidence="3 4">
    <name type="scientific">Strongylocentrotus purpuratus</name>
    <name type="common">Purple sea urchin</name>
    <dbReference type="NCBI Taxonomy" id="7668"/>
    <lineage>
        <taxon>Eukaryota</taxon>
        <taxon>Metazoa</taxon>
        <taxon>Echinodermata</taxon>
        <taxon>Eleutherozoa</taxon>
        <taxon>Echinozoa</taxon>
        <taxon>Echinoidea</taxon>
        <taxon>Euechinoidea</taxon>
        <taxon>Echinacea</taxon>
        <taxon>Camarodonta</taxon>
        <taxon>Echinidea</taxon>
        <taxon>Strongylocentrotidae</taxon>
        <taxon>Strongylocentrotus</taxon>
    </lineage>
</organism>
<reference evidence="3" key="2">
    <citation type="submission" date="2021-01" db="UniProtKB">
        <authorList>
            <consortium name="EnsemblMetazoa"/>
        </authorList>
    </citation>
    <scope>IDENTIFICATION</scope>
</reference>
<dbReference type="GeneID" id="100890449"/>
<protein>
    <submittedName>
        <fullName evidence="3">Uncharacterized protein</fullName>
    </submittedName>
</protein>
<keyword evidence="4" id="KW-1185">Reference proteome</keyword>
<dbReference type="Proteomes" id="UP000007110">
    <property type="component" value="Unassembled WGS sequence"/>
</dbReference>
<evidence type="ECO:0000313" key="4">
    <source>
        <dbReference type="Proteomes" id="UP000007110"/>
    </source>
</evidence>
<evidence type="ECO:0000313" key="3">
    <source>
        <dbReference type="EnsemblMetazoa" id="XP_030828660"/>
    </source>
</evidence>
<feature type="coiled-coil region" evidence="1">
    <location>
        <begin position="203"/>
        <end position="240"/>
    </location>
</feature>
<dbReference type="EnsemblMetazoa" id="XM_030972800">
    <property type="protein sequence ID" value="XP_030828660"/>
    <property type="gene ID" value="LOC100890449"/>
</dbReference>
<keyword evidence="1" id="KW-0175">Coiled coil</keyword>
<feature type="signal peptide" evidence="2">
    <location>
        <begin position="1"/>
        <end position="15"/>
    </location>
</feature>
<dbReference type="RefSeq" id="XP_030828660.1">
    <property type="nucleotide sequence ID" value="XM_030972800.1"/>
</dbReference>
<reference evidence="4" key="1">
    <citation type="submission" date="2015-02" db="EMBL/GenBank/DDBJ databases">
        <title>Genome sequencing for Strongylocentrotus purpuratus.</title>
        <authorList>
            <person name="Murali S."/>
            <person name="Liu Y."/>
            <person name="Vee V."/>
            <person name="English A."/>
            <person name="Wang M."/>
            <person name="Skinner E."/>
            <person name="Han Y."/>
            <person name="Muzny D.M."/>
            <person name="Worley K.C."/>
            <person name="Gibbs R.A."/>
        </authorList>
    </citation>
    <scope>NUCLEOTIDE SEQUENCE</scope>
</reference>
<name>A0A7M7MYX1_STRPU</name>
<keyword evidence="2" id="KW-0732">Signal</keyword>
<dbReference type="InParanoid" id="A0A7M7MYX1"/>
<dbReference type="KEGG" id="spu:100890449"/>
<evidence type="ECO:0000256" key="2">
    <source>
        <dbReference type="SAM" id="SignalP"/>
    </source>
</evidence>
<proteinExistence type="predicted"/>
<sequence>MIFFFLFFFLQSALGCYKKAHNWASRDEDLVSAAKNMATTSSRLATLKMATGCVSDQKVIHEYFKDALQYFGKAFPKRNCKGQAWAKHLEKSIQDCLHEIRTWIEPKDEADRIVALTEYLEYLPSCGAKVEGYLYIATIYFKKGKEVLKFDEYENCQGYLKDCRVPLGEAERMCDNVDPIIRLDVTALKKNVEYHEGLVRRSIARARDAEARQQRELAEAKEKEIAIDQLKADIKTLDLLLKLSIGDFVKQVYQLWPPKGTKETKPSLTSSTSSSSSQKKLLIRAISDYHPDKVDKSVHGIKWQLLSCEITKCLSMRLAKIK</sequence>
<evidence type="ECO:0000256" key="1">
    <source>
        <dbReference type="SAM" id="Coils"/>
    </source>
</evidence>
<dbReference type="OrthoDB" id="10161653at2759"/>
<accession>A0A7M7MYX1</accession>
<dbReference type="AlphaFoldDB" id="A0A7M7MYX1"/>